<protein>
    <submittedName>
        <fullName evidence="2">Uncharacterized protein</fullName>
    </submittedName>
</protein>
<dbReference type="Proteomes" id="UP000886595">
    <property type="component" value="Unassembled WGS sequence"/>
</dbReference>
<feature type="transmembrane region" description="Helical" evidence="1">
    <location>
        <begin position="20"/>
        <end position="43"/>
    </location>
</feature>
<keyword evidence="1" id="KW-0812">Transmembrane</keyword>
<accession>A0A8X8BBR6</accession>
<dbReference type="EMBL" id="JAAMPC010000002">
    <property type="protein sequence ID" value="KAG2328807.1"/>
    <property type="molecule type" value="Genomic_DNA"/>
</dbReference>
<name>A0A8X8BBR6_BRACI</name>
<keyword evidence="1" id="KW-1133">Transmembrane helix</keyword>
<sequence>MPKKNPVNLSGDDTAAPIDIWWWLPHKGTTTYFLCISLFALLVRSAVSMFPAPPNSTQFEISKLRDNGWR</sequence>
<reference evidence="2 3" key="1">
    <citation type="submission" date="2020-02" db="EMBL/GenBank/DDBJ databases">
        <authorList>
            <person name="Ma Q."/>
            <person name="Huang Y."/>
            <person name="Song X."/>
            <person name="Pei D."/>
        </authorList>
    </citation>
    <scope>NUCLEOTIDE SEQUENCE [LARGE SCALE GENOMIC DNA]</scope>
    <source>
        <strain evidence="2">Sxm20200214</strain>
        <tissue evidence="2">Leaf</tissue>
    </source>
</reference>
<organism evidence="2 3">
    <name type="scientific">Brassica carinata</name>
    <name type="common">Ethiopian mustard</name>
    <name type="synonym">Abyssinian cabbage</name>
    <dbReference type="NCBI Taxonomy" id="52824"/>
    <lineage>
        <taxon>Eukaryota</taxon>
        <taxon>Viridiplantae</taxon>
        <taxon>Streptophyta</taxon>
        <taxon>Embryophyta</taxon>
        <taxon>Tracheophyta</taxon>
        <taxon>Spermatophyta</taxon>
        <taxon>Magnoliopsida</taxon>
        <taxon>eudicotyledons</taxon>
        <taxon>Gunneridae</taxon>
        <taxon>Pentapetalae</taxon>
        <taxon>rosids</taxon>
        <taxon>malvids</taxon>
        <taxon>Brassicales</taxon>
        <taxon>Brassicaceae</taxon>
        <taxon>Brassiceae</taxon>
        <taxon>Brassica</taxon>
    </lineage>
</organism>
<keyword evidence="1" id="KW-0472">Membrane</keyword>
<proteinExistence type="predicted"/>
<comment type="caution">
    <text evidence="2">The sequence shown here is derived from an EMBL/GenBank/DDBJ whole genome shotgun (WGS) entry which is preliminary data.</text>
</comment>
<dbReference type="OrthoDB" id="1130238at2759"/>
<keyword evidence="3" id="KW-1185">Reference proteome</keyword>
<dbReference type="AlphaFoldDB" id="A0A8X8BBR6"/>
<evidence type="ECO:0000313" key="2">
    <source>
        <dbReference type="EMBL" id="KAG2328807.1"/>
    </source>
</evidence>
<gene>
    <name evidence="2" type="ORF">Bca52824_011535</name>
</gene>
<evidence type="ECO:0000256" key="1">
    <source>
        <dbReference type="SAM" id="Phobius"/>
    </source>
</evidence>
<evidence type="ECO:0000313" key="3">
    <source>
        <dbReference type="Proteomes" id="UP000886595"/>
    </source>
</evidence>